<dbReference type="EMBL" id="CABVJF010000027">
    <property type="protein sequence ID" value="VVQ22887.1"/>
    <property type="molecule type" value="Genomic_DNA"/>
</dbReference>
<gene>
    <name evidence="2" type="ORF">PS928_05422</name>
</gene>
<dbReference type="AlphaFoldDB" id="A0A5E7VJU8"/>
<dbReference type="OrthoDB" id="7032081at2"/>
<feature type="compositionally biased region" description="Polar residues" evidence="1">
    <location>
        <begin position="210"/>
        <end position="236"/>
    </location>
</feature>
<proteinExistence type="predicted"/>
<feature type="region of interest" description="Disordered" evidence="1">
    <location>
        <begin position="206"/>
        <end position="236"/>
    </location>
</feature>
<accession>A0A5E7VJU8</accession>
<sequence>MSTASLKILCRYQYDPLDRLMGVGVLERTGTQRFYQQDHLTTELGEQAQRTIFRHQTRPLAQQQNTDGVTATTLLATDQAHSPLQTLAETHPQQLAYTAYGHHPEESGLSRLLGFNGECPDSITGHYLLGQGTRAFNPVLMRFNSPDELSPFGEGGINCYAYCQGDPINFNDPTGNMRLKALPRKIVRILEGRIQKPRYAIEHAARPNLPTRNSSFNATDTSATVSAPQPGPSTSTLAPQEVLYPHQLPATKTNTPKLSTPKNQNYRNLLKDAEKYDNYIKQNKDYKPVTSGDLLEKATKYTEKANPPKNTTPQVTIHKAKQSLRRTEMEVKRYNIRKMEGNNPS</sequence>
<reference evidence="2 3" key="1">
    <citation type="submission" date="2019-09" db="EMBL/GenBank/DDBJ databases">
        <authorList>
            <person name="Chandra G."/>
            <person name="Truman W A."/>
        </authorList>
    </citation>
    <scope>NUCLEOTIDE SEQUENCE [LARGE SCALE GENOMIC DNA]</scope>
    <source>
        <strain evidence="2">PS928</strain>
    </source>
</reference>
<evidence type="ECO:0000313" key="2">
    <source>
        <dbReference type="EMBL" id="VVQ22887.1"/>
    </source>
</evidence>
<dbReference type="RefSeq" id="WP_150787728.1">
    <property type="nucleotide sequence ID" value="NZ_CABVJF010000027.1"/>
</dbReference>
<evidence type="ECO:0000256" key="1">
    <source>
        <dbReference type="SAM" id="MobiDB-lite"/>
    </source>
</evidence>
<evidence type="ECO:0000313" key="3">
    <source>
        <dbReference type="Proteomes" id="UP000381378"/>
    </source>
</evidence>
<dbReference type="NCBIfam" id="TIGR03696">
    <property type="entry name" value="Rhs_assc_core"/>
    <property type="match status" value="1"/>
</dbReference>
<dbReference type="Gene3D" id="2.180.10.10">
    <property type="entry name" value="RHS repeat-associated core"/>
    <property type="match status" value="1"/>
</dbReference>
<dbReference type="InterPro" id="IPR022385">
    <property type="entry name" value="Rhs_assc_core"/>
</dbReference>
<name>A0A5E7VJU8_PSEFL</name>
<protein>
    <recommendedName>
        <fullName evidence="4">RHS repeat-associated core domain-containing protein</fullName>
    </recommendedName>
</protein>
<dbReference type="Proteomes" id="UP000381378">
    <property type="component" value="Unassembled WGS sequence"/>
</dbReference>
<feature type="region of interest" description="Disordered" evidence="1">
    <location>
        <begin position="302"/>
        <end position="327"/>
    </location>
</feature>
<evidence type="ECO:0008006" key="4">
    <source>
        <dbReference type="Google" id="ProtNLM"/>
    </source>
</evidence>
<dbReference type="SUPFAM" id="SSF56399">
    <property type="entry name" value="ADP-ribosylation"/>
    <property type="match status" value="1"/>
</dbReference>
<organism evidence="2 3">
    <name type="scientific">Pseudomonas fluorescens</name>
    <dbReference type="NCBI Taxonomy" id="294"/>
    <lineage>
        <taxon>Bacteria</taxon>
        <taxon>Pseudomonadati</taxon>
        <taxon>Pseudomonadota</taxon>
        <taxon>Gammaproteobacteria</taxon>
        <taxon>Pseudomonadales</taxon>
        <taxon>Pseudomonadaceae</taxon>
        <taxon>Pseudomonas</taxon>
    </lineage>
</organism>